<evidence type="ECO:0000256" key="1">
    <source>
        <dbReference type="SAM" id="MobiDB-lite"/>
    </source>
</evidence>
<evidence type="ECO:0000256" key="2">
    <source>
        <dbReference type="SAM" id="Phobius"/>
    </source>
</evidence>
<comment type="caution">
    <text evidence="3">The sequence shown here is derived from an EMBL/GenBank/DDBJ whole genome shotgun (WGS) entry which is preliminary data.</text>
</comment>
<proteinExistence type="predicted"/>
<protein>
    <submittedName>
        <fullName evidence="3">Uncharacterized protein</fullName>
    </submittedName>
</protein>
<evidence type="ECO:0000313" key="4">
    <source>
        <dbReference type="Proteomes" id="UP000029040"/>
    </source>
</evidence>
<reference evidence="3 4" key="1">
    <citation type="submission" date="2014-03" db="EMBL/GenBank/DDBJ databases">
        <title>Genomics of Bifidobacteria.</title>
        <authorList>
            <person name="Ventura M."/>
            <person name="Milani C."/>
            <person name="Lugli G.A."/>
        </authorList>
    </citation>
    <scope>NUCLEOTIDE SEQUENCE [LARGE SCALE GENOMIC DNA]</scope>
    <source>
        <strain evidence="3 4">LMG 14934</strain>
    </source>
</reference>
<gene>
    <name evidence="3" type="ORF">BSAE_0324</name>
</gene>
<accession>A0A087CZ67</accession>
<evidence type="ECO:0000313" key="3">
    <source>
        <dbReference type="EMBL" id="KFI88567.1"/>
    </source>
</evidence>
<dbReference type="Proteomes" id="UP000029040">
    <property type="component" value="Unassembled WGS sequence"/>
</dbReference>
<organism evidence="3 4">
    <name type="scientific">Bifidobacterium pullorum subsp. saeculare DSM 6531 = LMG 14934</name>
    <dbReference type="NCBI Taxonomy" id="1437611"/>
    <lineage>
        <taxon>Bacteria</taxon>
        <taxon>Bacillati</taxon>
        <taxon>Actinomycetota</taxon>
        <taxon>Actinomycetes</taxon>
        <taxon>Bifidobacteriales</taxon>
        <taxon>Bifidobacteriaceae</taxon>
        <taxon>Bifidobacterium</taxon>
    </lineage>
</organism>
<dbReference type="RefSeq" id="WP_033508074.1">
    <property type="nucleotide sequence ID" value="NZ_JDTM01000002.1"/>
</dbReference>
<sequence>MSTLSDWYRRAAVRIPEVARPHRYGHDGSGGTVDWFPDTDVCFPLRLIDRSPSVEGEGHQGRRSCTVIAIPESLAAMAPFLRQSLMALLTLPTQTVDDGGERLRQRFFAPLRLNAPSRDPGVEPVLYLSGEALCRYGRGRWMVDTDLLRASARALRADRMPMTEPDEAELQAAAARGCSTCVVDCTEGGAELLTIADRLGMTQWTMAYREDIDHLVILVRSSQSDGWVPHEHSADLSTAGLGERCGIGRTLLERIRRDRYPGLEDAQWRLYELEQVADLDALNRFADIWWRWFGHGGTGDEFRHELGNLVAQFVHELPEHRPESDKETLSSAREHGHGRNRGRDHGRGRGYTERPEANIDILIAFAALLCDGVYIDTPYEFMEAMDARLLRAGERRRLYDAVQQTLHDYWEDNIGGAIGARSLGRRWKDCQTELEHAAMERGEVPRDGVVPERSRYAQYLECTIQKMPSTDLMYHERTVLSTFALCFLAKILVDASYEGERGAAVPVDIVAALTNDLSLRQWRTLVRYMLRMMLGIRSQQRERQALRMLEVSYRHVVGNDSLYCNGFDADECRDREQVGWNLVRLSLGFDFNLGGQWPAMWADCMLEGGTNRHQLRVIDGARADGALLPGNLRVLRRMAVAEFENACNRYLDTADAGQLDRARNAVWLELIVHEGAMDNDLREAVTIAASVAGGSDDGIGGVVVDGDGWRRQLHAMLLIDLAAWCVRQRFVMPQPVPRAVAESCLMSEDYRRMVLAVLGGEPVSVPGASSAEGDCGTVEGQVGRCWVSSASSAAEDEARLKREALYRAACEPFQQLVLRNAFAGQPRTLCAVVDAACSALLRRRARPDTARYTLDAPAVPPSVPSREVQRAMLMHILTPFMAVLAFALYALAAAGHDGSEGAREVLEGLRIRCGNDCDVRAVWNECLQWSLEADPTEGRWQKRRTRLYCLVAGYYLRFENDTEYERYLEKTPFRRCGSDGVLLSAAFQQLEFAVPVG</sequence>
<keyword evidence="2" id="KW-1133">Transmembrane helix</keyword>
<feature type="region of interest" description="Disordered" evidence="1">
    <location>
        <begin position="317"/>
        <end position="350"/>
    </location>
</feature>
<keyword evidence="2" id="KW-0812">Transmembrane</keyword>
<name>A0A087CZ67_9BIFI</name>
<feature type="transmembrane region" description="Helical" evidence="2">
    <location>
        <begin position="872"/>
        <end position="894"/>
    </location>
</feature>
<keyword evidence="2" id="KW-0472">Membrane</keyword>
<dbReference type="AlphaFoldDB" id="A0A087CZ67"/>
<dbReference type="EMBL" id="JGZM01000002">
    <property type="protein sequence ID" value="KFI88567.1"/>
    <property type="molecule type" value="Genomic_DNA"/>
</dbReference>